<dbReference type="InterPro" id="IPR003805">
    <property type="entry name" value="CobS"/>
</dbReference>
<evidence type="ECO:0000256" key="3">
    <source>
        <dbReference type="ARBA" id="ARBA00004663"/>
    </source>
</evidence>
<feature type="transmembrane region" description="Helical" evidence="19">
    <location>
        <begin position="133"/>
        <end position="153"/>
    </location>
</feature>
<evidence type="ECO:0000256" key="6">
    <source>
        <dbReference type="ARBA" id="ARBA00015850"/>
    </source>
</evidence>
<keyword evidence="12 19" id="KW-1133">Transmembrane helix</keyword>
<evidence type="ECO:0000256" key="12">
    <source>
        <dbReference type="ARBA" id="ARBA00022989"/>
    </source>
</evidence>
<feature type="transmembrane region" description="Helical" evidence="19">
    <location>
        <begin position="102"/>
        <end position="121"/>
    </location>
</feature>
<evidence type="ECO:0000256" key="18">
    <source>
        <dbReference type="ARBA" id="ARBA00049504"/>
    </source>
</evidence>
<evidence type="ECO:0000256" key="5">
    <source>
        <dbReference type="ARBA" id="ARBA00013200"/>
    </source>
</evidence>
<dbReference type="GO" id="GO:0051073">
    <property type="term" value="F:adenosylcobinamide-GDP ribazoletransferase activity"/>
    <property type="evidence" value="ECO:0007669"/>
    <property type="project" value="UniProtKB-UniRule"/>
</dbReference>
<keyword evidence="7 19" id="KW-1003">Cell membrane</keyword>
<dbReference type="GO" id="GO:0008818">
    <property type="term" value="F:cobalamin 5'-phosphate synthase activity"/>
    <property type="evidence" value="ECO:0007669"/>
    <property type="project" value="UniProtKB-UniRule"/>
</dbReference>
<feature type="transmembrane region" description="Helical" evidence="19">
    <location>
        <begin position="193"/>
        <end position="211"/>
    </location>
</feature>
<keyword evidence="21" id="KW-1185">Reference proteome</keyword>
<evidence type="ECO:0000256" key="17">
    <source>
        <dbReference type="ARBA" id="ARBA00048623"/>
    </source>
</evidence>
<comment type="catalytic activity">
    <reaction evidence="17 19">
        <text>alpha-ribazole + adenosylcob(III)inamide-GDP = adenosylcob(III)alamin + GMP + H(+)</text>
        <dbReference type="Rhea" id="RHEA:16049"/>
        <dbReference type="ChEBI" id="CHEBI:10329"/>
        <dbReference type="ChEBI" id="CHEBI:15378"/>
        <dbReference type="ChEBI" id="CHEBI:18408"/>
        <dbReference type="ChEBI" id="CHEBI:58115"/>
        <dbReference type="ChEBI" id="CHEBI:60487"/>
        <dbReference type="EC" id="2.7.8.26"/>
    </reaction>
</comment>
<dbReference type="PANTHER" id="PTHR34148:SF1">
    <property type="entry name" value="ADENOSYLCOBINAMIDE-GDP RIBAZOLETRANSFERASE"/>
    <property type="match status" value="1"/>
</dbReference>
<gene>
    <name evidence="19 20" type="primary">cobS</name>
    <name evidence="20" type="ORF">DNHGIG_29390</name>
</gene>
<evidence type="ECO:0000256" key="2">
    <source>
        <dbReference type="ARBA" id="ARBA00004651"/>
    </source>
</evidence>
<evidence type="ECO:0000256" key="16">
    <source>
        <dbReference type="ARBA" id="ARBA00032853"/>
    </source>
</evidence>
<evidence type="ECO:0000256" key="11">
    <source>
        <dbReference type="ARBA" id="ARBA00022842"/>
    </source>
</evidence>
<evidence type="ECO:0000256" key="1">
    <source>
        <dbReference type="ARBA" id="ARBA00001946"/>
    </source>
</evidence>
<keyword evidence="13 19" id="KW-0472">Membrane</keyword>
<dbReference type="GO" id="GO:0009236">
    <property type="term" value="P:cobalamin biosynthetic process"/>
    <property type="evidence" value="ECO:0007669"/>
    <property type="project" value="UniProtKB-UniRule"/>
</dbReference>
<comment type="catalytic activity">
    <reaction evidence="18 19">
        <text>alpha-ribazole 5'-phosphate + adenosylcob(III)inamide-GDP = adenosylcob(III)alamin 5'-phosphate + GMP + H(+)</text>
        <dbReference type="Rhea" id="RHEA:23560"/>
        <dbReference type="ChEBI" id="CHEBI:15378"/>
        <dbReference type="ChEBI" id="CHEBI:57918"/>
        <dbReference type="ChEBI" id="CHEBI:58115"/>
        <dbReference type="ChEBI" id="CHEBI:60487"/>
        <dbReference type="ChEBI" id="CHEBI:60493"/>
        <dbReference type="EC" id="2.7.8.26"/>
    </reaction>
</comment>
<evidence type="ECO:0000256" key="4">
    <source>
        <dbReference type="ARBA" id="ARBA00010561"/>
    </source>
</evidence>
<keyword evidence="9 19" id="KW-0808">Transferase</keyword>
<evidence type="ECO:0000256" key="13">
    <source>
        <dbReference type="ARBA" id="ARBA00023136"/>
    </source>
</evidence>
<comment type="caution">
    <text evidence="20">The sequence shown here is derived from an EMBL/GenBank/DDBJ whole genome shotgun (WGS) entry which is preliminary data.</text>
</comment>
<dbReference type="GO" id="GO:0005886">
    <property type="term" value="C:plasma membrane"/>
    <property type="evidence" value="ECO:0007669"/>
    <property type="project" value="UniProtKB-SubCell"/>
</dbReference>
<reference evidence="20" key="1">
    <citation type="journal article" date="2023" name="Int. J. Syst. Evol. Microbiol.">
        <title>Collibacillus ludicampi gen. nov., sp. nov., a new soil bacterium of the family Alicyclobacillaceae.</title>
        <authorList>
            <person name="Jojima T."/>
            <person name="Ioku Y."/>
            <person name="Fukuta Y."/>
            <person name="Shirasaka N."/>
            <person name="Matsumura Y."/>
            <person name="Mori M."/>
        </authorList>
    </citation>
    <scope>NUCLEOTIDE SEQUENCE</scope>
    <source>
        <strain evidence="20">TP075</strain>
    </source>
</reference>
<feature type="transmembrane region" description="Helical" evidence="19">
    <location>
        <begin position="32"/>
        <end position="55"/>
    </location>
</feature>
<dbReference type="Proteomes" id="UP001057291">
    <property type="component" value="Unassembled WGS sequence"/>
</dbReference>
<evidence type="ECO:0000256" key="8">
    <source>
        <dbReference type="ARBA" id="ARBA00022573"/>
    </source>
</evidence>
<dbReference type="EMBL" id="BOQE01000001">
    <property type="protein sequence ID" value="GIM47390.1"/>
    <property type="molecule type" value="Genomic_DNA"/>
</dbReference>
<evidence type="ECO:0000256" key="19">
    <source>
        <dbReference type="HAMAP-Rule" id="MF_00719"/>
    </source>
</evidence>
<name>A0AAV4LHR5_9BACL</name>
<organism evidence="20 21">
    <name type="scientific">Collibacillus ludicampi</name>
    <dbReference type="NCBI Taxonomy" id="2771369"/>
    <lineage>
        <taxon>Bacteria</taxon>
        <taxon>Bacillati</taxon>
        <taxon>Bacillota</taxon>
        <taxon>Bacilli</taxon>
        <taxon>Bacillales</taxon>
        <taxon>Alicyclobacillaceae</taxon>
        <taxon>Collibacillus</taxon>
    </lineage>
</organism>
<dbReference type="AlphaFoldDB" id="A0AAV4LHR5"/>
<keyword evidence="8 19" id="KW-0169">Cobalamin biosynthesis</keyword>
<accession>A0AAV4LHR5</accession>
<evidence type="ECO:0000256" key="10">
    <source>
        <dbReference type="ARBA" id="ARBA00022692"/>
    </source>
</evidence>
<evidence type="ECO:0000256" key="9">
    <source>
        <dbReference type="ARBA" id="ARBA00022679"/>
    </source>
</evidence>
<protein>
    <recommendedName>
        <fullName evidence="6 19">Adenosylcobinamide-GDP ribazoletransferase</fullName>
        <ecNumber evidence="5 19">2.7.8.26</ecNumber>
    </recommendedName>
    <alternativeName>
        <fullName evidence="16 19">Cobalamin synthase</fullName>
    </alternativeName>
    <alternativeName>
        <fullName evidence="15 19">Cobalamin-5'-phosphate synthase</fullName>
    </alternativeName>
</protein>
<dbReference type="PANTHER" id="PTHR34148">
    <property type="entry name" value="ADENOSYLCOBINAMIDE-GDP RIBAZOLETRANSFERASE"/>
    <property type="match status" value="1"/>
</dbReference>
<comment type="similarity">
    <text evidence="4 19">Belongs to the CobS family.</text>
</comment>
<sequence length="244" mass="27396">MKPFLLAVQFLTRIPVRITIVNERDLVRSVAFYPYVGLMLGIIYACLSFLMFTWFQGHIAALFMVIVSIILTGGLHLDGLMDTADGLLSGRSRERMLEIMKDSRIGAMGAIALLIVFSLKWAFFEQLGANTHWIWILMPAFGRYAMVLLIAWFPYAREEGMGKVFAGKVGTFHIIGGGLFLILPIYVWKGLGAAMIPLFFVTVYGIGRLWVKKLGGLTGDTYGAMCEIQELVVLIAMEVIRRWM</sequence>
<comment type="function">
    <text evidence="14 19">Joins adenosylcobinamide-GDP and alpha-ribazole to generate adenosylcobalamin (Ado-cobalamin). Also synthesizes adenosylcobalamin 5'-phosphate from adenosylcobinamide-GDP and alpha-ribazole 5'-phosphate.</text>
</comment>
<evidence type="ECO:0000256" key="15">
    <source>
        <dbReference type="ARBA" id="ARBA00032605"/>
    </source>
</evidence>
<dbReference type="NCBIfam" id="TIGR00317">
    <property type="entry name" value="cobS"/>
    <property type="match status" value="1"/>
</dbReference>
<dbReference type="EC" id="2.7.8.26" evidence="5 19"/>
<feature type="transmembrane region" description="Helical" evidence="19">
    <location>
        <begin position="61"/>
        <end position="81"/>
    </location>
</feature>
<comment type="pathway">
    <text evidence="3 19">Cofactor biosynthesis; adenosylcobalamin biosynthesis; adenosylcobalamin from cob(II)yrinate a,c-diamide: step 7/7.</text>
</comment>
<feature type="transmembrane region" description="Helical" evidence="19">
    <location>
        <begin position="165"/>
        <end position="187"/>
    </location>
</feature>
<dbReference type="RefSeq" id="WP_282200373.1">
    <property type="nucleotide sequence ID" value="NZ_BOQE01000001.1"/>
</dbReference>
<evidence type="ECO:0000313" key="21">
    <source>
        <dbReference type="Proteomes" id="UP001057291"/>
    </source>
</evidence>
<dbReference type="HAMAP" id="MF_00719">
    <property type="entry name" value="CobS"/>
    <property type="match status" value="1"/>
</dbReference>
<keyword evidence="11 19" id="KW-0460">Magnesium</keyword>
<dbReference type="Pfam" id="PF02654">
    <property type="entry name" value="CobS"/>
    <property type="match status" value="1"/>
</dbReference>
<proteinExistence type="inferred from homology"/>
<evidence type="ECO:0000313" key="20">
    <source>
        <dbReference type="EMBL" id="GIM47390.1"/>
    </source>
</evidence>
<evidence type="ECO:0000256" key="7">
    <source>
        <dbReference type="ARBA" id="ARBA00022475"/>
    </source>
</evidence>
<keyword evidence="10 19" id="KW-0812">Transmembrane</keyword>
<evidence type="ECO:0000256" key="14">
    <source>
        <dbReference type="ARBA" id="ARBA00025228"/>
    </source>
</evidence>
<comment type="subcellular location">
    <subcellularLocation>
        <location evidence="2 19">Cell membrane</location>
        <topology evidence="2 19">Multi-pass membrane protein</topology>
    </subcellularLocation>
</comment>
<comment type="cofactor">
    <cofactor evidence="1 19">
        <name>Mg(2+)</name>
        <dbReference type="ChEBI" id="CHEBI:18420"/>
    </cofactor>
</comment>